<dbReference type="Pfam" id="PF02585">
    <property type="entry name" value="PIG-L"/>
    <property type="match status" value="1"/>
</dbReference>
<dbReference type="Proteomes" id="UP000033869">
    <property type="component" value="Unassembled WGS sequence"/>
</dbReference>
<name>A0A0G0W703_UNCC2</name>
<evidence type="ECO:0000313" key="2">
    <source>
        <dbReference type="EMBL" id="KKS08740.1"/>
    </source>
</evidence>
<proteinExistence type="predicted"/>
<dbReference type="AlphaFoldDB" id="A0A0G0W703"/>
<dbReference type="PATRIC" id="fig|1618344.3.peg.1107"/>
<accession>A0A0G0W703</accession>
<dbReference type="PANTHER" id="PTHR12993">
    <property type="entry name" value="N-ACETYLGLUCOSAMINYL-PHOSPHATIDYLINOSITOL DE-N-ACETYLASE-RELATED"/>
    <property type="match status" value="1"/>
</dbReference>
<evidence type="ECO:0000313" key="3">
    <source>
        <dbReference type="Proteomes" id="UP000033869"/>
    </source>
</evidence>
<evidence type="ECO:0000256" key="1">
    <source>
        <dbReference type="SAM" id="Phobius"/>
    </source>
</evidence>
<protein>
    <submittedName>
        <fullName evidence="2">LmbE family protein</fullName>
    </submittedName>
</protein>
<organism evidence="2 3">
    <name type="scientific">candidate division CPR2 bacterium GW2011_GWC1_41_48</name>
    <dbReference type="NCBI Taxonomy" id="1618344"/>
    <lineage>
        <taxon>Bacteria</taxon>
        <taxon>Bacteria division CPR2</taxon>
    </lineage>
</organism>
<dbReference type="InterPro" id="IPR003737">
    <property type="entry name" value="GlcNAc_PI_deacetylase-related"/>
</dbReference>
<dbReference type="SUPFAM" id="SSF102588">
    <property type="entry name" value="LmbE-like"/>
    <property type="match status" value="1"/>
</dbReference>
<keyword evidence="1" id="KW-0472">Membrane</keyword>
<dbReference type="Gene3D" id="3.40.50.10320">
    <property type="entry name" value="LmbE-like"/>
    <property type="match status" value="1"/>
</dbReference>
<dbReference type="GO" id="GO:0016811">
    <property type="term" value="F:hydrolase activity, acting on carbon-nitrogen (but not peptide) bonds, in linear amides"/>
    <property type="evidence" value="ECO:0007669"/>
    <property type="project" value="TreeGrafter"/>
</dbReference>
<dbReference type="PANTHER" id="PTHR12993:SF11">
    <property type="entry name" value="N-ACETYLGLUCOSAMINYL-PHOSPHATIDYLINOSITOL DE-N-ACETYLASE"/>
    <property type="match status" value="1"/>
</dbReference>
<gene>
    <name evidence="2" type="ORF">UU65_C0005G0051</name>
</gene>
<keyword evidence="1" id="KW-1133">Transmembrane helix</keyword>
<dbReference type="EMBL" id="LCBL01000005">
    <property type="protein sequence ID" value="KKS08740.1"/>
    <property type="molecule type" value="Genomic_DNA"/>
</dbReference>
<comment type="caution">
    <text evidence="2">The sequence shown here is derived from an EMBL/GenBank/DDBJ whole genome shotgun (WGS) entry which is preliminary data.</text>
</comment>
<reference evidence="2 3" key="1">
    <citation type="journal article" date="2015" name="Nature">
        <title>rRNA introns, odd ribosomes, and small enigmatic genomes across a large radiation of phyla.</title>
        <authorList>
            <person name="Brown C.T."/>
            <person name="Hug L.A."/>
            <person name="Thomas B.C."/>
            <person name="Sharon I."/>
            <person name="Castelle C.J."/>
            <person name="Singh A."/>
            <person name="Wilkins M.J."/>
            <person name="Williams K.H."/>
            <person name="Banfield J.F."/>
        </authorList>
    </citation>
    <scope>NUCLEOTIDE SEQUENCE [LARGE SCALE GENOMIC DNA]</scope>
</reference>
<dbReference type="InterPro" id="IPR024078">
    <property type="entry name" value="LmbE-like_dom_sf"/>
</dbReference>
<sequence length="285" mass="32794">MPKDPNCCYNSKVKKIFKRIKKLPTKYKIPAYTAIAIGVLYFGSFGIYFKYYGTLPDALSNLLTEIPTASKDERILIFSPHPDDETIGAAGYTKKAIENGAVVKIVCVTDGNKHNLKELRYQEIQKATKVLGVSEKNLIFYDFPDTKLKDNAQRFKELAKKDIYDFKPTIIISTITADINKDHKETGEIIDDLIRENKDLKITQLGFLVHYPKWPRPEGLYPHRNLLPPVKLMRPEYNWVKFPLDEATIDTKEEAVLQYKSQLKLILPRILLQSSVKKNELFVVK</sequence>
<feature type="transmembrane region" description="Helical" evidence="1">
    <location>
        <begin position="29"/>
        <end position="49"/>
    </location>
</feature>
<keyword evidence="1" id="KW-0812">Transmembrane</keyword>